<dbReference type="InterPro" id="IPR037185">
    <property type="entry name" value="EmrE-like"/>
</dbReference>
<evidence type="ECO:0000256" key="1">
    <source>
        <dbReference type="ARBA" id="ARBA00004651"/>
    </source>
</evidence>
<evidence type="ECO:0000256" key="8">
    <source>
        <dbReference type="ARBA" id="ARBA00022989"/>
    </source>
</evidence>
<evidence type="ECO:0000256" key="11">
    <source>
        <dbReference type="SAM" id="Phobius"/>
    </source>
</evidence>
<reference evidence="13 14" key="1">
    <citation type="submission" date="2018-05" db="EMBL/GenBank/DDBJ databases">
        <title>Draft genome of Methanospirillum lacunae Ki8-1.</title>
        <authorList>
            <person name="Dueholm M.S."/>
            <person name="Nielsen P.H."/>
            <person name="Bakmann L.F."/>
            <person name="Otzen D.E."/>
        </authorList>
    </citation>
    <scope>NUCLEOTIDE SEQUENCE [LARGE SCALE GENOMIC DNA]</scope>
    <source>
        <strain evidence="13 14">Ki8-1</strain>
    </source>
</reference>
<evidence type="ECO:0000256" key="3">
    <source>
        <dbReference type="ARBA" id="ARBA00022516"/>
    </source>
</evidence>
<organism evidence="13 14">
    <name type="scientific">Methanospirillum lacunae</name>
    <dbReference type="NCBI Taxonomy" id="668570"/>
    <lineage>
        <taxon>Archaea</taxon>
        <taxon>Methanobacteriati</taxon>
        <taxon>Methanobacteriota</taxon>
        <taxon>Stenosarchaea group</taxon>
        <taxon>Methanomicrobia</taxon>
        <taxon>Methanomicrobiales</taxon>
        <taxon>Methanospirillaceae</taxon>
        <taxon>Methanospirillum</taxon>
    </lineage>
</organism>
<evidence type="ECO:0000256" key="5">
    <source>
        <dbReference type="ARBA" id="ARBA00022556"/>
    </source>
</evidence>
<keyword evidence="10 11" id="KW-0472">Membrane</keyword>
<dbReference type="RefSeq" id="WP_109969554.1">
    <property type="nucleotide sequence ID" value="NZ_CP176093.1"/>
</dbReference>
<evidence type="ECO:0000256" key="9">
    <source>
        <dbReference type="ARBA" id="ARBA00023098"/>
    </source>
</evidence>
<dbReference type="EMBL" id="QGMY01000010">
    <property type="protein sequence ID" value="PWR70682.1"/>
    <property type="molecule type" value="Genomic_DNA"/>
</dbReference>
<dbReference type="PANTHER" id="PTHR30561">
    <property type="entry name" value="SMR FAMILY PROTON-DEPENDENT DRUG EFFLUX TRANSPORTER SUGE"/>
    <property type="match status" value="1"/>
</dbReference>
<comment type="caution">
    <text evidence="13">The sequence shown here is derived from an EMBL/GenBank/DDBJ whole genome shotgun (WGS) entry which is preliminary data.</text>
</comment>
<keyword evidence="8 11" id="KW-1133">Transmembrane helix</keyword>
<keyword evidence="9" id="KW-0443">Lipid metabolism</keyword>
<keyword evidence="14" id="KW-1185">Reference proteome</keyword>
<keyword evidence="2" id="KW-1003">Cell membrane</keyword>
<dbReference type="InterPro" id="IPR000390">
    <property type="entry name" value="Small_drug/metabolite_transptr"/>
</dbReference>
<dbReference type="GO" id="GO:0006629">
    <property type="term" value="P:lipid metabolic process"/>
    <property type="evidence" value="ECO:0007669"/>
    <property type="project" value="UniProtKB-KW"/>
</dbReference>
<feature type="transmembrane region" description="Helical" evidence="11">
    <location>
        <begin position="99"/>
        <end position="116"/>
    </location>
</feature>
<evidence type="ECO:0000313" key="13">
    <source>
        <dbReference type="EMBL" id="PWR70682.1"/>
    </source>
</evidence>
<feature type="domain" description="EamA" evidence="12">
    <location>
        <begin position="34"/>
        <end position="116"/>
    </location>
</feature>
<keyword evidence="7" id="KW-0448">Lipopolysaccharide biosynthesis</keyword>
<feature type="transmembrane region" description="Helical" evidence="11">
    <location>
        <begin position="73"/>
        <end position="93"/>
    </location>
</feature>
<dbReference type="Pfam" id="PF00892">
    <property type="entry name" value="EamA"/>
    <property type="match status" value="1"/>
</dbReference>
<accession>A0A2V2MRB9</accession>
<proteinExistence type="predicted"/>
<evidence type="ECO:0000259" key="12">
    <source>
        <dbReference type="Pfam" id="PF00892"/>
    </source>
</evidence>
<keyword evidence="5" id="KW-0441">Lipid A biosynthesis</keyword>
<protein>
    <submittedName>
        <fullName evidence="13">Multidrug resistance protein</fullName>
    </submittedName>
</protein>
<name>A0A2V2MRB9_9EURY</name>
<evidence type="ECO:0000256" key="7">
    <source>
        <dbReference type="ARBA" id="ARBA00022985"/>
    </source>
</evidence>
<gene>
    <name evidence="13" type="ORF">DK846_13815</name>
</gene>
<dbReference type="PANTHER" id="PTHR30561:SF9">
    <property type="entry name" value="4-AMINO-4-DEOXY-L-ARABINOSE-PHOSPHOUNDECAPRENOL FLIPPASE SUBUNIT ARNF-RELATED"/>
    <property type="match status" value="1"/>
</dbReference>
<evidence type="ECO:0000313" key="14">
    <source>
        <dbReference type="Proteomes" id="UP000245657"/>
    </source>
</evidence>
<dbReference type="OrthoDB" id="116561at2157"/>
<dbReference type="Proteomes" id="UP000245657">
    <property type="component" value="Unassembled WGS sequence"/>
</dbReference>
<dbReference type="GeneID" id="97548387"/>
<keyword evidence="4" id="KW-0997">Cell inner membrane</keyword>
<evidence type="ECO:0000256" key="2">
    <source>
        <dbReference type="ARBA" id="ARBA00022475"/>
    </source>
</evidence>
<dbReference type="GO" id="GO:0005886">
    <property type="term" value="C:plasma membrane"/>
    <property type="evidence" value="ECO:0007669"/>
    <property type="project" value="UniProtKB-SubCell"/>
</dbReference>
<dbReference type="Gene3D" id="1.10.3730.20">
    <property type="match status" value="1"/>
</dbReference>
<dbReference type="AlphaFoldDB" id="A0A2V2MRB9"/>
<evidence type="ECO:0000256" key="6">
    <source>
        <dbReference type="ARBA" id="ARBA00022692"/>
    </source>
</evidence>
<comment type="subcellular location">
    <subcellularLocation>
        <location evidence="1">Cell membrane</location>
        <topology evidence="1">Multi-pass membrane protein</topology>
    </subcellularLocation>
</comment>
<keyword evidence="3" id="KW-0444">Lipid biosynthesis</keyword>
<dbReference type="SUPFAM" id="SSF103481">
    <property type="entry name" value="Multidrug resistance efflux transporter EmrE"/>
    <property type="match status" value="1"/>
</dbReference>
<dbReference type="GO" id="GO:0022857">
    <property type="term" value="F:transmembrane transporter activity"/>
    <property type="evidence" value="ECO:0007669"/>
    <property type="project" value="InterPro"/>
</dbReference>
<feature type="transmembrane region" description="Helical" evidence="11">
    <location>
        <begin position="47"/>
        <end position="66"/>
    </location>
</feature>
<evidence type="ECO:0000256" key="10">
    <source>
        <dbReference type="ARBA" id="ARBA00023136"/>
    </source>
</evidence>
<keyword evidence="6 11" id="KW-0812">Transmembrane</keyword>
<sequence>MNVIIIIIIGILFASFGQILWKIGMNEIGVVSEISVEGITHIVLNPYIFGGLFSYGIGTLFWLIALSRAELSFVYPFIALTFVIIFMASFFLFHENISFQRLIGAVIIVIGIVVLVKG</sequence>
<dbReference type="InterPro" id="IPR000620">
    <property type="entry name" value="EamA_dom"/>
</dbReference>
<evidence type="ECO:0000256" key="4">
    <source>
        <dbReference type="ARBA" id="ARBA00022519"/>
    </source>
</evidence>